<dbReference type="OrthoDB" id="185373at2759"/>
<evidence type="ECO:0000313" key="1">
    <source>
        <dbReference type="EMBL" id="PYH89286.1"/>
    </source>
</evidence>
<dbReference type="STRING" id="1448320.A0A319CVI7"/>
<feature type="non-terminal residue" evidence="1">
    <location>
        <position position="73"/>
    </location>
</feature>
<keyword evidence="2" id="KW-1185">Reference proteome</keyword>
<evidence type="ECO:0000313" key="2">
    <source>
        <dbReference type="Proteomes" id="UP000247810"/>
    </source>
</evidence>
<proteinExistence type="predicted"/>
<dbReference type="EMBL" id="KZ826036">
    <property type="protein sequence ID" value="PYH89286.1"/>
    <property type="molecule type" value="Genomic_DNA"/>
</dbReference>
<protein>
    <submittedName>
        <fullName evidence="1">IMP-specific 5'-nucleotidase</fullName>
    </submittedName>
</protein>
<dbReference type="Proteomes" id="UP000247810">
    <property type="component" value="Unassembled WGS sequence"/>
</dbReference>
<accession>A0A319CVI7</accession>
<dbReference type="GO" id="GO:0009117">
    <property type="term" value="P:nucleotide metabolic process"/>
    <property type="evidence" value="ECO:0007669"/>
    <property type="project" value="InterPro"/>
</dbReference>
<dbReference type="InterPro" id="IPR009453">
    <property type="entry name" value="ISN1"/>
</dbReference>
<dbReference type="GO" id="GO:0006190">
    <property type="term" value="P:inosine salvage"/>
    <property type="evidence" value="ECO:0007669"/>
    <property type="project" value="InterPro"/>
</dbReference>
<organism evidence="1 2">
    <name type="scientific">Aspergillus ellipticus CBS 707.79</name>
    <dbReference type="NCBI Taxonomy" id="1448320"/>
    <lineage>
        <taxon>Eukaryota</taxon>
        <taxon>Fungi</taxon>
        <taxon>Dikarya</taxon>
        <taxon>Ascomycota</taxon>
        <taxon>Pezizomycotina</taxon>
        <taxon>Eurotiomycetes</taxon>
        <taxon>Eurotiomycetidae</taxon>
        <taxon>Eurotiales</taxon>
        <taxon>Aspergillaceae</taxon>
        <taxon>Aspergillus</taxon>
        <taxon>Aspergillus subgen. Circumdati</taxon>
    </lineage>
</organism>
<name>A0A319CVI7_9EURO</name>
<dbReference type="Pfam" id="PF06437">
    <property type="entry name" value="ISN1"/>
    <property type="match status" value="1"/>
</dbReference>
<dbReference type="AlphaFoldDB" id="A0A319CVI7"/>
<reference evidence="1 2" key="1">
    <citation type="submission" date="2018-02" db="EMBL/GenBank/DDBJ databases">
        <title>The genomes of Aspergillus section Nigri reveals drivers in fungal speciation.</title>
        <authorList>
            <consortium name="DOE Joint Genome Institute"/>
            <person name="Vesth T.C."/>
            <person name="Nybo J."/>
            <person name="Theobald S."/>
            <person name="Brandl J."/>
            <person name="Frisvad J.C."/>
            <person name="Nielsen K.F."/>
            <person name="Lyhne E.K."/>
            <person name="Kogle M.E."/>
            <person name="Kuo A."/>
            <person name="Riley R."/>
            <person name="Clum A."/>
            <person name="Nolan M."/>
            <person name="Lipzen A."/>
            <person name="Salamov A."/>
            <person name="Henrissat B."/>
            <person name="Wiebenga A."/>
            <person name="De vries R.P."/>
            <person name="Grigoriev I.V."/>
            <person name="Mortensen U.H."/>
            <person name="Andersen M.R."/>
            <person name="Baker S.E."/>
        </authorList>
    </citation>
    <scope>NUCLEOTIDE SEQUENCE [LARGE SCALE GENOMIC DNA]</scope>
    <source>
        <strain evidence="1 2">CBS 707.79</strain>
    </source>
</reference>
<gene>
    <name evidence="1" type="ORF">BO71DRAFT_434917</name>
</gene>
<dbReference type="GO" id="GO:0008253">
    <property type="term" value="F:5'-nucleotidase activity"/>
    <property type="evidence" value="ECO:0007669"/>
    <property type="project" value="InterPro"/>
</dbReference>
<dbReference type="GO" id="GO:0000287">
    <property type="term" value="F:magnesium ion binding"/>
    <property type="evidence" value="ECO:0007669"/>
    <property type="project" value="InterPro"/>
</dbReference>
<sequence length="73" mass="8676">MTTRYRVEYALKSHRRDQLIEWIKGLLAVPFVLHSQPTVVYQEHSENLIAVAADTHQRYAEIFRDVETLIRDH</sequence>
<dbReference type="VEuPathDB" id="FungiDB:BO71DRAFT_434917"/>